<sequence length="67" mass="7792">MRDYFEQTIHCPHCGHHTNIVVDASEGDQNYYEDCRACCNPMHLTVTRNEMTDQVEVSIDADDEQIF</sequence>
<protein>
    <submittedName>
        <fullName evidence="1">CPXCG motif-containing cysteine-rich protein</fullName>
    </submittedName>
</protein>
<dbReference type="InterPro" id="IPR025990">
    <property type="entry name" value="zinc_ribbon_bacterial"/>
</dbReference>
<reference evidence="2" key="1">
    <citation type="journal article" date="2019" name="Int. J. Syst. Evol. Microbiol.">
        <title>The Global Catalogue of Microorganisms (GCM) 10K type strain sequencing project: providing services to taxonomists for standard genome sequencing and annotation.</title>
        <authorList>
            <consortium name="The Broad Institute Genomics Platform"/>
            <consortium name="The Broad Institute Genome Sequencing Center for Infectious Disease"/>
            <person name="Wu L."/>
            <person name="Ma J."/>
        </authorList>
    </citation>
    <scope>NUCLEOTIDE SEQUENCE [LARGE SCALE GENOMIC DNA]</scope>
    <source>
        <strain evidence="2">CGMCC 1.15923</strain>
    </source>
</reference>
<comment type="caution">
    <text evidence="1">The sequence shown here is derived from an EMBL/GenBank/DDBJ whole genome shotgun (WGS) entry which is preliminary data.</text>
</comment>
<name>A0ABQ1IFT2_9GAMM</name>
<dbReference type="Pfam" id="PF14255">
    <property type="entry name" value="Zn_ribbon_21"/>
    <property type="match status" value="1"/>
</dbReference>
<evidence type="ECO:0000313" key="2">
    <source>
        <dbReference type="Proteomes" id="UP000646152"/>
    </source>
</evidence>
<gene>
    <name evidence="1" type="ORF">GCM10011502_08440</name>
</gene>
<evidence type="ECO:0000313" key="1">
    <source>
        <dbReference type="EMBL" id="GGB37546.1"/>
    </source>
</evidence>
<dbReference type="RefSeq" id="WP_188628852.1">
    <property type="nucleotide sequence ID" value="NZ_BMKE01000005.1"/>
</dbReference>
<dbReference type="EMBL" id="BMKE01000005">
    <property type="protein sequence ID" value="GGB37546.1"/>
    <property type="molecule type" value="Genomic_DNA"/>
</dbReference>
<proteinExistence type="predicted"/>
<dbReference type="InterPro" id="IPR017143">
    <property type="entry name" value="UCP037225"/>
</dbReference>
<dbReference type="Proteomes" id="UP000646152">
    <property type="component" value="Unassembled WGS sequence"/>
</dbReference>
<keyword evidence="2" id="KW-1185">Reference proteome</keyword>
<organism evidence="1 2">
    <name type="scientific">Oceanisphaera marina</name>
    <dbReference type="NCBI Taxonomy" id="2017550"/>
    <lineage>
        <taxon>Bacteria</taxon>
        <taxon>Pseudomonadati</taxon>
        <taxon>Pseudomonadota</taxon>
        <taxon>Gammaproteobacteria</taxon>
        <taxon>Aeromonadales</taxon>
        <taxon>Aeromonadaceae</taxon>
        <taxon>Oceanisphaera</taxon>
    </lineage>
</organism>
<dbReference type="PIRSF" id="PIRSF037225">
    <property type="entry name" value="UCP037225"/>
    <property type="match status" value="1"/>
</dbReference>
<dbReference type="SUPFAM" id="SSF57783">
    <property type="entry name" value="Zinc beta-ribbon"/>
    <property type="match status" value="1"/>
</dbReference>
<accession>A0ABQ1IFT2</accession>